<evidence type="ECO:0000256" key="1">
    <source>
        <dbReference type="ARBA" id="ARBA00004651"/>
    </source>
</evidence>
<comment type="subcellular location">
    <subcellularLocation>
        <location evidence="1">Cell membrane</location>
        <topology evidence="1">Multi-pass membrane protein</topology>
    </subcellularLocation>
</comment>
<organism evidence="7 8">
    <name type="scientific">Mesorhabditis spiculigera</name>
    <dbReference type="NCBI Taxonomy" id="96644"/>
    <lineage>
        <taxon>Eukaryota</taxon>
        <taxon>Metazoa</taxon>
        <taxon>Ecdysozoa</taxon>
        <taxon>Nematoda</taxon>
        <taxon>Chromadorea</taxon>
        <taxon>Rhabditida</taxon>
        <taxon>Rhabditina</taxon>
        <taxon>Rhabditomorpha</taxon>
        <taxon>Rhabditoidea</taxon>
        <taxon>Rhabditidae</taxon>
        <taxon>Mesorhabditinae</taxon>
        <taxon>Mesorhabditis</taxon>
    </lineage>
</organism>
<dbReference type="AlphaFoldDB" id="A0AA36FQW5"/>
<keyword evidence="8" id="KW-1185">Reference proteome</keyword>
<comment type="caution">
    <text evidence="7">The sequence shown here is derived from an EMBL/GenBank/DDBJ whole genome shotgun (WGS) entry which is preliminary data.</text>
</comment>
<dbReference type="InterPro" id="IPR009539">
    <property type="entry name" value="VANGL"/>
</dbReference>
<proteinExistence type="inferred from homology"/>
<accession>A0AA36FQW5</accession>
<name>A0AA36FQW5_9BILA</name>
<comment type="similarity">
    <text evidence="6">Belongs to the Vang family.</text>
</comment>
<keyword evidence="2" id="KW-1003">Cell membrane</keyword>
<keyword evidence="4" id="KW-1133">Transmembrane helix</keyword>
<feature type="non-terminal residue" evidence="7">
    <location>
        <position position="150"/>
    </location>
</feature>
<dbReference type="Proteomes" id="UP001177023">
    <property type="component" value="Unassembled WGS sequence"/>
</dbReference>
<dbReference type="Pfam" id="PF06638">
    <property type="entry name" value="Strabismus"/>
    <property type="match status" value="1"/>
</dbReference>
<dbReference type="EMBL" id="CATQJA010000742">
    <property type="protein sequence ID" value="CAJ0563714.1"/>
    <property type="molecule type" value="Genomic_DNA"/>
</dbReference>
<evidence type="ECO:0000313" key="8">
    <source>
        <dbReference type="Proteomes" id="UP001177023"/>
    </source>
</evidence>
<keyword evidence="5" id="KW-0472">Membrane</keyword>
<evidence type="ECO:0000256" key="3">
    <source>
        <dbReference type="ARBA" id="ARBA00022692"/>
    </source>
</evidence>
<evidence type="ECO:0000256" key="2">
    <source>
        <dbReference type="ARBA" id="ARBA00022475"/>
    </source>
</evidence>
<gene>
    <name evidence="7" type="ORF">MSPICULIGERA_LOCUS2530</name>
</gene>
<evidence type="ECO:0000256" key="4">
    <source>
        <dbReference type="ARBA" id="ARBA00022989"/>
    </source>
</evidence>
<reference evidence="7" key="1">
    <citation type="submission" date="2023-06" db="EMBL/GenBank/DDBJ databases">
        <authorList>
            <person name="Delattre M."/>
        </authorList>
    </citation>
    <scope>NUCLEOTIDE SEQUENCE</scope>
    <source>
        <strain evidence="7">AF72</strain>
    </source>
</reference>
<keyword evidence="3" id="KW-0812">Transmembrane</keyword>
<protein>
    <submittedName>
        <fullName evidence="7">Uncharacterized protein</fullName>
    </submittedName>
</protein>
<evidence type="ECO:0000256" key="6">
    <source>
        <dbReference type="ARBA" id="ARBA00025718"/>
    </source>
</evidence>
<evidence type="ECO:0000313" key="7">
    <source>
        <dbReference type="EMBL" id="CAJ0563714.1"/>
    </source>
</evidence>
<dbReference type="PANTHER" id="PTHR20886">
    <property type="entry name" value="VANG-LIKE PROTEIN"/>
    <property type="match status" value="1"/>
</dbReference>
<dbReference type="GO" id="GO:0005886">
    <property type="term" value="C:plasma membrane"/>
    <property type="evidence" value="ECO:0007669"/>
    <property type="project" value="UniProtKB-SubCell"/>
</dbReference>
<sequence>MNTSGKLLGEPMDSASAAHHVFTMIVRPLNKYLRLTRQQPKFPTEKVMGHIEKCISMRLNYRTFLSYFWGARVPPASIIPEEKWSIVSDELSSAPISSRMTFLLRSHGKDDTAGVQLICQVTSLPFFNLTEQNRSPISKFAIKLSSESPV</sequence>
<evidence type="ECO:0000256" key="5">
    <source>
        <dbReference type="ARBA" id="ARBA00023136"/>
    </source>
</evidence>